<dbReference type="Gene3D" id="2.40.128.20">
    <property type="match status" value="1"/>
</dbReference>
<accession>A0A0C9SE06</accession>
<reference evidence="2" key="1">
    <citation type="journal article" date="2015" name="PLoS ONE">
        <title>An Insight into the Sialome of the Lone Star Tick, Amblyomma americanum, with a Glimpse on Its Time Dependent Gene Expression.</title>
        <authorList>
            <person name="Karim S."/>
            <person name="Ribeiro J.M."/>
        </authorList>
    </citation>
    <scope>NUCLEOTIDE SEQUENCE</scope>
    <source>
        <tissue evidence="2">Salivary gland</tissue>
    </source>
</reference>
<dbReference type="InterPro" id="IPR012674">
    <property type="entry name" value="Calycin"/>
</dbReference>
<feature type="signal peptide" evidence="1">
    <location>
        <begin position="1"/>
        <end position="20"/>
    </location>
</feature>
<dbReference type="InterPro" id="IPR002970">
    <property type="entry name" value="Tick_his-bd"/>
</dbReference>
<dbReference type="Pfam" id="PF02098">
    <property type="entry name" value="His_binding"/>
    <property type="match status" value="1"/>
</dbReference>
<dbReference type="GO" id="GO:0030682">
    <property type="term" value="P:symbiont-mediated perturbation of host defenses"/>
    <property type="evidence" value="ECO:0007669"/>
    <property type="project" value="InterPro"/>
</dbReference>
<dbReference type="GO" id="GO:0043176">
    <property type="term" value="F:amine binding"/>
    <property type="evidence" value="ECO:0007669"/>
    <property type="project" value="InterPro"/>
</dbReference>
<dbReference type="AlphaFoldDB" id="A0A0C9SE06"/>
<evidence type="ECO:0000313" key="2">
    <source>
        <dbReference type="EMBL" id="JAG92382.1"/>
    </source>
</evidence>
<dbReference type="EMBL" id="GBZX01000358">
    <property type="protein sequence ID" value="JAG92382.1"/>
    <property type="molecule type" value="mRNA"/>
</dbReference>
<name>A0A0C9SE06_AMBAM</name>
<feature type="chain" id="PRO_5002203056" description="Lipocalin" evidence="1">
    <location>
        <begin position="21"/>
        <end position="180"/>
    </location>
</feature>
<proteinExistence type="evidence at transcript level"/>
<keyword evidence="1" id="KW-0732">Signal</keyword>
<organism evidence="2">
    <name type="scientific">Amblyomma americanum</name>
    <name type="common">Lone star tick</name>
    <dbReference type="NCBI Taxonomy" id="6943"/>
    <lineage>
        <taxon>Eukaryota</taxon>
        <taxon>Metazoa</taxon>
        <taxon>Ecdysozoa</taxon>
        <taxon>Arthropoda</taxon>
        <taxon>Chelicerata</taxon>
        <taxon>Arachnida</taxon>
        <taxon>Acari</taxon>
        <taxon>Parasitiformes</taxon>
        <taxon>Ixodida</taxon>
        <taxon>Ixodoidea</taxon>
        <taxon>Ixodidae</taxon>
        <taxon>Amblyomminae</taxon>
        <taxon>Amblyomma</taxon>
    </lineage>
</organism>
<evidence type="ECO:0008006" key="3">
    <source>
        <dbReference type="Google" id="ProtNLM"/>
    </source>
</evidence>
<evidence type="ECO:0000256" key="1">
    <source>
        <dbReference type="SAM" id="SignalP"/>
    </source>
</evidence>
<dbReference type="SUPFAM" id="SSF50814">
    <property type="entry name" value="Lipocalins"/>
    <property type="match status" value="1"/>
</dbReference>
<protein>
    <recommendedName>
        <fullName evidence="3">Lipocalin</fullName>
    </recommendedName>
</protein>
<sequence>MNSFTVVILLTLSVMTLATSHNLETLQKALGKNQRIWTTIRSYERHTGDQKHECVYAWKTYMDDYKYKFDQYYKYGTDTWASHPLQATLSPGAHGALLTVSQPTGTTETPYTLVYWNEGKNCGILRFHNSTSEEDECELHVGDSEVQQNGKTHREHEYDTYCEGKKKYFVYESGCWSHSP</sequence>